<sequence length="1614" mass="170769">MTKTVKKPTRQQGPPRKHGEDSDSMPDNTISEPTKDEDDDEDDDFAHGGVDGPRRIYCVCRRGAAPDEPMLECSDCAEMFHGPCVGVSVHILRQSQQSRLFVCDSCLELHHLKPRIPGTILGVWGRVARSPNAAADPLPQNAMAASALDDMDDDDICPICEDDCTCGNSRDPLSNSANAPLGHDGGAPMPLFSQLAKHPASSAAITVHDSKPAPDAKKQPKRSKRTKSTGSTLISRLVSAMESKRPASDAPTANFNDIADEEVLATDGLPIFSGEDAIGLSNSDSDFGDTAFAATPEKTPATVAGAKGKASAESPPKNTALPYNDDTDAHFLQSNANSGSVPLEKTKKLKANPKAKKPAKRGRPAKSAAAAPAASTSASANTWQKKKKQLPSRLKASEAEPTIYEVSAAVIRGRSPKTSSANNIDDNTDDDDDEFINITDVTSDASTAGVPSETEFDLPASRSSIASSRHEKNEWSDSNILDADDEDIEQEETAYLTGIRDQGYSSSSLSDLDDDRLARIRSKDTLGSVVDSGDESDSESSQNESAARKSRQSTRRKHQKRLRKAAAGSGSEVLTAAGFFDSNGLSDVDSLGTLLSENSESETDQELTFRAARTEEEQALVEYREPEDEREDALLEMHLEQLRAVRNVIQDCSSPLLEHTASDVDMLSDEEREIMFTYHSDSSDSASSLSDDLMDGWGTDTRRRWEEVADDGSSSDSSLSDSKVDKLMLKDTDEQSDIYSSDSYEEFYARRAFLDIGSDLVDGMLVEDMYPSGMDLDSASLALGVAMSMEQQGYSKEDAAAAAAAAAAAYPSQGQRRADSGMLSKQIPTTTITASMNAHGEADPIDGIVSIKSSTATNTASRRATGAHTPFDTPGWNAAVVAAAAAAYLDSSSQPPAVPYVLPRDLNEARSPNVALAAAAAAEAEAASAIGVSEFENSNAVMAEAVDVLSNSATGADAMGDSTVPHELNGCSGAAASATSTATLPLEPENDAGYIVGQEVIKPEECDTPTKSAPPVPSAFTSQLPNSSFYKPLSSICSPMHRSSSSSAVAVHAGAHKQLKYGADSAYLVSPTHALQSEGSAPQTAVDASTSDASFSKLYPADIAHGMPLVSLSEADNALAAFAEHSTPNTPDLQRGNAWSEDAIPSAESTVQKRKASEGMGVVSQESVIGEKRRRSDITGSTFADCSSLGLPALFAESHRAQTVAGIGIDMLANSMMPSAMPPTLTMGAGTPMQSTDRARLADAMGSDDDDWLLTMDQLVDTEALMIESPPPSPAESCDPGIVSDISEHLVLPTGAAPPAPDGRNMRRQISKSTSGTDLFARWDRIPVNIFRRSRALASNHRREIGAQDDAMGTMSPLALTAIKSSRQRRALINTTLLTQHTLPSEAAIQHSAIKRALKSSSNNGNSNGSKQYLVGHKSGPIPMMISPLPPPPPPPTPLSFPRANTQAGKEADISQLSGEEAAHTSASHAKSLDFTSSQTKSAQSSAVAELANSTSWEVSSQMSDYSSEALDGAAESSRAHLRIASGRSAGESGGRVRAEGTQMDADDERSECGYTFDWLEDEADLSLFAKPDLAADDMHPSMTMVLASASPMLVPFNSANNNGDATPKAHQPL</sequence>
<feature type="region of interest" description="Disordered" evidence="7">
    <location>
        <begin position="526"/>
        <end position="568"/>
    </location>
</feature>
<keyword evidence="2" id="KW-0479">Metal-binding</keyword>
<dbReference type="PANTHER" id="PTHR46174">
    <property type="entry name" value="CXXC-TYPE ZINC FINGER PROTEIN 1"/>
    <property type="match status" value="1"/>
</dbReference>
<evidence type="ECO:0000259" key="8">
    <source>
        <dbReference type="PROSITE" id="PS50016"/>
    </source>
</evidence>
<evidence type="ECO:0000256" key="6">
    <source>
        <dbReference type="PROSITE-ProRule" id="PRU00146"/>
    </source>
</evidence>
<name>A0A9W8GCK0_9FUNG</name>
<dbReference type="PROSITE" id="PS01359">
    <property type="entry name" value="ZF_PHD_1"/>
    <property type="match status" value="1"/>
</dbReference>
<dbReference type="PROSITE" id="PS50016">
    <property type="entry name" value="ZF_PHD_2"/>
    <property type="match status" value="1"/>
</dbReference>
<dbReference type="GO" id="GO:0048188">
    <property type="term" value="C:Set1C/COMPASS complex"/>
    <property type="evidence" value="ECO:0007669"/>
    <property type="project" value="InterPro"/>
</dbReference>
<accession>A0A9W8GCK0</accession>
<comment type="subcellular location">
    <subcellularLocation>
        <location evidence="1">Nucleus</location>
    </subcellularLocation>
</comment>
<feature type="region of interest" description="Disordered" evidence="7">
    <location>
        <begin position="440"/>
        <end position="486"/>
    </location>
</feature>
<organism evidence="9 10">
    <name type="scientific">Coemansia spiralis</name>
    <dbReference type="NCBI Taxonomy" id="417178"/>
    <lineage>
        <taxon>Eukaryota</taxon>
        <taxon>Fungi</taxon>
        <taxon>Fungi incertae sedis</taxon>
        <taxon>Zoopagomycota</taxon>
        <taxon>Kickxellomycotina</taxon>
        <taxon>Kickxellomycetes</taxon>
        <taxon>Kickxellales</taxon>
        <taxon>Kickxellaceae</taxon>
        <taxon>Coemansia</taxon>
    </lineage>
</organism>
<evidence type="ECO:0000256" key="5">
    <source>
        <dbReference type="ARBA" id="ARBA00023242"/>
    </source>
</evidence>
<dbReference type="SMART" id="SM00249">
    <property type="entry name" value="PHD"/>
    <property type="match status" value="1"/>
</dbReference>
<evidence type="ECO:0000256" key="4">
    <source>
        <dbReference type="ARBA" id="ARBA00022833"/>
    </source>
</evidence>
<evidence type="ECO:0000256" key="1">
    <source>
        <dbReference type="ARBA" id="ARBA00004123"/>
    </source>
</evidence>
<feature type="region of interest" description="Disordered" evidence="7">
    <location>
        <begin position="416"/>
        <end position="435"/>
    </location>
</feature>
<proteinExistence type="predicted"/>
<feature type="compositionally biased region" description="Basic residues" evidence="7">
    <location>
        <begin position="548"/>
        <end position="564"/>
    </location>
</feature>
<reference evidence="9" key="1">
    <citation type="submission" date="2022-07" db="EMBL/GenBank/DDBJ databases">
        <title>Phylogenomic reconstructions and comparative analyses of Kickxellomycotina fungi.</title>
        <authorList>
            <person name="Reynolds N.K."/>
            <person name="Stajich J.E."/>
            <person name="Barry K."/>
            <person name="Grigoriev I.V."/>
            <person name="Crous P."/>
            <person name="Smith M.E."/>
        </authorList>
    </citation>
    <scope>NUCLEOTIDE SEQUENCE</scope>
    <source>
        <strain evidence="9">NRRL 3115</strain>
    </source>
</reference>
<dbReference type="PANTHER" id="PTHR46174:SF1">
    <property type="entry name" value="CXXC-TYPE ZINC FINGER PROTEIN 1"/>
    <property type="match status" value="1"/>
</dbReference>
<protein>
    <recommendedName>
        <fullName evidence="8">PHD-type domain-containing protein</fullName>
    </recommendedName>
</protein>
<dbReference type="InterPro" id="IPR013083">
    <property type="entry name" value="Znf_RING/FYVE/PHD"/>
</dbReference>
<dbReference type="GO" id="GO:0045893">
    <property type="term" value="P:positive regulation of DNA-templated transcription"/>
    <property type="evidence" value="ECO:0007669"/>
    <property type="project" value="TreeGrafter"/>
</dbReference>
<dbReference type="SUPFAM" id="SSF57903">
    <property type="entry name" value="FYVE/PHD zinc finger"/>
    <property type="match status" value="1"/>
</dbReference>
<evidence type="ECO:0000256" key="3">
    <source>
        <dbReference type="ARBA" id="ARBA00022771"/>
    </source>
</evidence>
<evidence type="ECO:0000256" key="2">
    <source>
        <dbReference type="ARBA" id="ARBA00022723"/>
    </source>
</evidence>
<dbReference type="InterPro" id="IPR011011">
    <property type="entry name" value="Znf_FYVE_PHD"/>
</dbReference>
<feature type="region of interest" description="Disordered" evidence="7">
    <location>
        <begin position="1399"/>
        <end position="1475"/>
    </location>
</feature>
<keyword evidence="5" id="KW-0539">Nucleus</keyword>
<dbReference type="InterPro" id="IPR019786">
    <property type="entry name" value="Zinc_finger_PHD-type_CS"/>
</dbReference>
<dbReference type="InterPro" id="IPR019787">
    <property type="entry name" value="Znf_PHD-finger"/>
</dbReference>
<feature type="region of interest" description="Disordered" evidence="7">
    <location>
        <begin position="1525"/>
        <end position="1549"/>
    </location>
</feature>
<dbReference type="InterPro" id="IPR001965">
    <property type="entry name" value="Znf_PHD"/>
</dbReference>
<keyword evidence="4" id="KW-0862">Zinc</keyword>
<evidence type="ECO:0000313" key="10">
    <source>
        <dbReference type="Proteomes" id="UP001151518"/>
    </source>
</evidence>
<feature type="compositionally biased region" description="Acidic residues" evidence="7">
    <location>
        <begin position="426"/>
        <end position="435"/>
    </location>
</feature>
<feature type="compositionally biased region" description="Basic and acidic residues" evidence="7">
    <location>
        <begin position="208"/>
        <end position="218"/>
    </location>
</feature>
<feature type="compositionally biased region" description="Low complexity" evidence="7">
    <location>
        <begin position="365"/>
        <end position="381"/>
    </location>
</feature>
<dbReference type="GO" id="GO:0008270">
    <property type="term" value="F:zinc ion binding"/>
    <property type="evidence" value="ECO:0007669"/>
    <property type="project" value="UniProtKB-KW"/>
</dbReference>
<feature type="domain" description="PHD-type" evidence="8">
    <location>
        <begin position="55"/>
        <end position="109"/>
    </location>
</feature>
<dbReference type="Pfam" id="PF00628">
    <property type="entry name" value="PHD"/>
    <property type="match status" value="1"/>
</dbReference>
<evidence type="ECO:0000313" key="9">
    <source>
        <dbReference type="EMBL" id="KAJ2679421.1"/>
    </source>
</evidence>
<feature type="compositionally biased region" description="Low complexity" evidence="7">
    <location>
        <begin position="1400"/>
        <end position="1410"/>
    </location>
</feature>
<dbReference type="OrthoDB" id="436852at2759"/>
<keyword evidence="3 6" id="KW-0863">Zinc-finger</keyword>
<dbReference type="EMBL" id="JANBTW010000012">
    <property type="protein sequence ID" value="KAJ2679421.1"/>
    <property type="molecule type" value="Genomic_DNA"/>
</dbReference>
<feature type="compositionally biased region" description="Pro residues" evidence="7">
    <location>
        <begin position="1428"/>
        <end position="1439"/>
    </location>
</feature>
<gene>
    <name evidence="9" type="ORF">GGI25_001556</name>
</gene>
<feature type="compositionally biased region" description="Basic residues" evidence="7">
    <location>
        <begin position="347"/>
        <end position="364"/>
    </location>
</feature>
<dbReference type="Proteomes" id="UP001151518">
    <property type="component" value="Unassembled WGS sequence"/>
</dbReference>
<feature type="region of interest" description="Disordered" evidence="7">
    <location>
        <begin position="1"/>
        <end position="48"/>
    </location>
</feature>
<dbReference type="Gene3D" id="3.30.40.10">
    <property type="entry name" value="Zinc/RING finger domain, C3HC4 (zinc finger)"/>
    <property type="match status" value="1"/>
</dbReference>
<evidence type="ECO:0000256" key="7">
    <source>
        <dbReference type="SAM" id="MobiDB-lite"/>
    </source>
</evidence>
<feature type="compositionally biased region" description="Acidic residues" evidence="7">
    <location>
        <begin position="35"/>
        <end position="44"/>
    </location>
</feature>
<feature type="region of interest" description="Disordered" evidence="7">
    <location>
        <begin position="202"/>
        <end position="234"/>
    </location>
</feature>
<feature type="region of interest" description="Disordered" evidence="7">
    <location>
        <begin position="299"/>
        <end position="398"/>
    </location>
</feature>
<dbReference type="InterPro" id="IPR037869">
    <property type="entry name" value="Spp1/CFP1"/>
</dbReference>
<comment type="caution">
    <text evidence="9">The sequence shown here is derived from an EMBL/GenBank/DDBJ whole genome shotgun (WGS) entry which is preliminary data.</text>
</comment>